<evidence type="ECO:0000313" key="1">
    <source>
        <dbReference type="EMBL" id="SFK51621.1"/>
    </source>
</evidence>
<dbReference type="RefSeq" id="WP_093519769.1">
    <property type="nucleotide sequence ID" value="NZ_FOSK01000006.1"/>
</dbReference>
<comment type="caution">
    <text evidence="1">The sequence shown here is derived from an EMBL/GenBank/DDBJ whole genome shotgun (WGS) entry which is preliminary data.</text>
</comment>
<protein>
    <submittedName>
        <fullName evidence="1">Uncharacterized protein</fullName>
    </submittedName>
</protein>
<sequence length="76" mass="8398">MVSAPGELLLFCELALVEVPGDNQACCVSFLVFLPGKPALELVAWAIRFFEPIAAIQRRVGIRRSSMLVDQKPTMH</sequence>
<accession>A0A1I4A6Q5</accession>
<dbReference type="EMBL" id="FOSK01000006">
    <property type="protein sequence ID" value="SFK51621.1"/>
    <property type="molecule type" value="Genomic_DNA"/>
</dbReference>
<gene>
    <name evidence="1" type="ORF">SAMN04488518_1063</name>
</gene>
<keyword evidence="2" id="KW-1185">Reference proteome</keyword>
<evidence type="ECO:0000313" key="2">
    <source>
        <dbReference type="Proteomes" id="UP000199598"/>
    </source>
</evidence>
<reference evidence="1 2" key="1">
    <citation type="submission" date="2016-10" db="EMBL/GenBank/DDBJ databases">
        <authorList>
            <person name="Varghese N."/>
            <person name="Submissions S."/>
        </authorList>
    </citation>
    <scope>NUCLEOTIDE SEQUENCE [LARGE SCALE GENOMIC DNA]</scope>
    <source>
        <strain evidence="1 2">DSM 16392</strain>
    </source>
</reference>
<name>A0A1I4A6Q5_9HYPH</name>
<dbReference type="Proteomes" id="UP000199598">
    <property type="component" value="Unassembled WGS sequence"/>
</dbReference>
<organism evidence="1 2">
    <name type="scientific">Pseudovibrio ascidiaceicola</name>
    <dbReference type="NCBI Taxonomy" id="285279"/>
    <lineage>
        <taxon>Bacteria</taxon>
        <taxon>Pseudomonadati</taxon>
        <taxon>Pseudomonadota</taxon>
        <taxon>Alphaproteobacteria</taxon>
        <taxon>Hyphomicrobiales</taxon>
        <taxon>Stappiaceae</taxon>
        <taxon>Pseudovibrio</taxon>
    </lineage>
</organism>
<proteinExistence type="predicted"/>